<feature type="domain" description="FAD/NAD(P)-binding" evidence="11">
    <location>
        <begin position="393"/>
        <end position="632"/>
    </location>
</feature>
<accession>A0ABW2AYI9</accession>
<comment type="cofactor">
    <cofactor evidence="1">
        <name>FMN</name>
        <dbReference type="ChEBI" id="CHEBI:58210"/>
    </cofactor>
</comment>
<dbReference type="SUPFAM" id="SSF51395">
    <property type="entry name" value="FMN-linked oxidoreductases"/>
    <property type="match status" value="1"/>
</dbReference>
<keyword evidence="8" id="KW-0408">Iron</keyword>
<name>A0ABW2AYI9_9MICO</name>
<keyword evidence="6" id="KW-0479">Metal-binding</keyword>
<keyword evidence="13" id="KW-1185">Reference proteome</keyword>
<evidence type="ECO:0000256" key="7">
    <source>
        <dbReference type="ARBA" id="ARBA00023002"/>
    </source>
</evidence>
<dbReference type="Gene3D" id="3.50.50.60">
    <property type="entry name" value="FAD/NAD(P)-binding domain"/>
    <property type="match status" value="1"/>
</dbReference>
<dbReference type="InterPro" id="IPR051793">
    <property type="entry name" value="NADH:flavin_oxidoreductase"/>
</dbReference>
<evidence type="ECO:0000313" key="13">
    <source>
        <dbReference type="Proteomes" id="UP001596356"/>
    </source>
</evidence>
<evidence type="ECO:0000259" key="11">
    <source>
        <dbReference type="Pfam" id="PF07992"/>
    </source>
</evidence>
<keyword evidence="4" id="KW-0285">Flavoprotein</keyword>
<evidence type="ECO:0000313" key="12">
    <source>
        <dbReference type="EMBL" id="MFC6715759.1"/>
    </source>
</evidence>
<dbReference type="SUPFAM" id="SSF51905">
    <property type="entry name" value="FAD/NAD(P)-binding domain"/>
    <property type="match status" value="1"/>
</dbReference>
<dbReference type="InterPro" id="IPR023753">
    <property type="entry name" value="FAD/NAD-binding_dom"/>
</dbReference>
<dbReference type="InterPro" id="IPR013785">
    <property type="entry name" value="Aldolase_TIM"/>
</dbReference>
<dbReference type="Pfam" id="PF07992">
    <property type="entry name" value="Pyr_redox_2"/>
    <property type="match status" value="1"/>
</dbReference>
<feature type="domain" description="NADH:flavin oxidoreductase/NADH oxidase N-terminal" evidence="10">
    <location>
        <begin position="13"/>
        <end position="342"/>
    </location>
</feature>
<organism evidence="12 13">
    <name type="scientific">Branchiibius cervicis</name>
    <dbReference type="NCBI Taxonomy" id="908252"/>
    <lineage>
        <taxon>Bacteria</taxon>
        <taxon>Bacillati</taxon>
        <taxon>Actinomycetota</taxon>
        <taxon>Actinomycetes</taxon>
        <taxon>Micrococcales</taxon>
        <taxon>Dermacoccaceae</taxon>
        <taxon>Branchiibius</taxon>
    </lineage>
</organism>
<dbReference type="PANTHER" id="PTHR42917:SF2">
    <property type="entry name" value="2,4-DIENOYL-COA REDUCTASE [(2E)-ENOYL-COA-PRODUCING]"/>
    <property type="match status" value="1"/>
</dbReference>
<dbReference type="InterPro" id="IPR037348">
    <property type="entry name" value="TMADH/DMDH_FMN-bd"/>
</dbReference>
<evidence type="ECO:0000256" key="4">
    <source>
        <dbReference type="ARBA" id="ARBA00022630"/>
    </source>
</evidence>
<evidence type="ECO:0000256" key="6">
    <source>
        <dbReference type="ARBA" id="ARBA00022723"/>
    </source>
</evidence>
<keyword evidence="5" id="KW-0288">FMN</keyword>
<reference evidence="13" key="1">
    <citation type="journal article" date="2019" name="Int. J. Syst. Evol. Microbiol.">
        <title>The Global Catalogue of Microorganisms (GCM) 10K type strain sequencing project: providing services to taxonomists for standard genome sequencing and annotation.</title>
        <authorList>
            <consortium name="The Broad Institute Genomics Platform"/>
            <consortium name="The Broad Institute Genome Sequencing Center for Infectious Disease"/>
            <person name="Wu L."/>
            <person name="Ma J."/>
        </authorList>
    </citation>
    <scope>NUCLEOTIDE SEQUENCE [LARGE SCALE GENOMIC DNA]</scope>
    <source>
        <strain evidence="13">NBRC 106593</strain>
    </source>
</reference>
<evidence type="ECO:0000256" key="8">
    <source>
        <dbReference type="ARBA" id="ARBA00023004"/>
    </source>
</evidence>
<dbReference type="CDD" id="cd02929">
    <property type="entry name" value="TMADH_HD_FMN"/>
    <property type="match status" value="1"/>
</dbReference>
<evidence type="ECO:0000256" key="3">
    <source>
        <dbReference type="ARBA" id="ARBA00011048"/>
    </source>
</evidence>
<dbReference type="Gene3D" id="3.20.20.70">
    <property type="entry name" value="Aldolase class I"/>
    <property type="match status" value="1"/>
</dbReference>
<evidence type="ECO:0000256" key="9">
    <source>
        <dbReference type="ARBA" id="ARBA00023014"/>
    </source>
</evidence>
<dbReference type="InterPro" id="IPR001155">
    <property type="entry name" value="OxRdtase_FMN_N"/>
</dbReference>
<protein>
    <submittedName>
        <fullName evidence="12">FAD-dependent oxidoreductase</fullName>
    </submittedName>
</protein>
<dbReference type="Pfam" id="PF00724">
    <property type="entry name" value="Oxidored_FMN"/>
    <property type="match status" value="1"/>
</dbReference>
<sequence length="703" mass="76623">MTDHASPSPYDILFEPVQIGPRTTKNRFYQVPHCNGMGYRDPSAQAAMRRVKAEGGWGVVCTEQVEIHATSDIAPFIELRIWDDQDLPVLARIADAIHEGGALAGIELAHNGMNAPNLYSRETPLGPAHLPVAPDTIAPVQARAMTKADIADLRRWHRTAVRKSVDLGYDVIYVYAAHGYSGLHHFLSPRYNQRTDEYGGSVENRMRLLREILEDTQEEVAGRAAVACRIAVDGEFGVGGVGREDISAVLEAVGEVPDLWDFAMGSWEECSLTSRFGAEGSQEQYVAGLKSLTSKPVVGVGRFTSPDEMVRQVRKGILDLIGAARPSIADPFLPNKIRSGRLDKIRECIGCNVCVTGDQTMSVIRCTQNPSMGEEFRRGWHPEKIRVRESKSKVLVVGAGPAGLEAARALGVREYEVTLVEGSRNLGGRVTDESKLPGLSAWGRVRDYRELALEDLSNVEVYRESPMTAGDIEDFGFEHVIVATGSTWRADGVGRWHTTPVPVAEGASVLTPNDLFTGSRPSGKKVVVWDDDYYYLGGVVAELLAGEGYDVSIVTTTSQVSPWTQHTFEVGKIQARLIEKGVARVIDTALVSVEAGSVQVADVYTGSVRSLDADAVVMVTARLPREELLNQLSPMAADGRLATVRGVGDCWAPGTIAAAVWSGRKAAEEFDAPVLPNDVVPFRREVTQLAPAWEFDRSLAYEQ</sequence>
<proteinExistence type="inferred from homology"/>
<keyword evidence="9" id="KW-0411">Iron-sulfur</keyword>
<comment type="similarity">
    <text evidence="3">In the N-terminal section; belongs to the NADH:flavin oxidoreductase/NADH oxidase family.</text>
</comment>
<keyword evidence="7" id="KW-0560">Oxidoreductase</keyword>
<dbReference type="RefSeq" id="WP_377825088.1">
    <property type="nucleotide sequence ID" value="NZ_JBHSWJ010000002.1"/>
</dbReference>
<comment type="cofactor">
    <cofactor evidence="2">
        <name>[4Fe-4S] cluster</name>
        <dbReference type="ChEBI" id="CHEBI:49883"/>
    </cofactor>
</comment>
<dbReference type="PANTHER" id="PTHR42917">
    <property type="entry name" value="2,4-DIENOYL-COA REDUCTASE"/>
    <property type="match status" value="1"/>
</dbReference>
<dbReference type="Gene3D" id="3.40.50.720">
    <property type="entry name" value="NAD(P)-binding Rossmann-like Domain"/>
    <property type="match status" value="1"/>
</dbReference>
<evidence type="ECO:0000259" key="10">
    <source>
        <dbReference type="Pfam" id="PF00724"/>
    </source>
</evidence>
<dbReference type="PRINTS" id="PR00368">
    <property type="entry name" value="FADPNR"/>
</dbReference>
<dbReference type="Proteomes" id="UP001596356">
    <property type="component" value="Unassembled WGS sequence"/>
</dbReference>
<dbReference type="EMBL" id="JBHSWJ010000002">
    <property type="protein sequence ID" value="MFC6715759.1"/>
    <property type="molecule type" value="Genomic_DNA"/>
</dbReference>
<comment type="caution">
    <text evidence="12">The sequence shown here is derived from an EMBL/GenBank/DDBJ whole genome shotgun (WGS) entry which is preliminary data.</text>
</comment>
<dbReference type="InterPro" id="IPR036188">
    <property type="entry name" value="FAD/NAD-bd_sf"/>
</dbReference>
<evidence type="ECO:0000256" key="2">
    <source>
        <dbReference type="ARBA" id="ARBA00001966"/>
    </source>
</evidence>
<evidence type="ECO:0000256" key="5">
    <source>
        <dbReference type="ARBA" id="ARBA00022643"/>
    </source>
</evidence>
<evidence type="ECO:0000256" key="1">
    <source>
        <dbReference type="ARBA" id="ARBA00001917"/>
    </source>
</evidence>
<gene>
    <name evidence="12" type="ORF">ACFQBT_18790</name>
</gene>